<evidence type="ECO:0000313" key="3">
    <source>
        <dbReference type="EMBL" id="RKT70188.1"/>
    </source>
</evidence>
<dbReference type="Pfam" id="PF02624">
    <property type="entry name" value="YcaO"/>
    <property type="match status" value="1"/>
</dbReference>
<keyword evidence="4" id="KW-1185">Reference proteome</keyword>
<dbReference type="Proteomes" id="UP000272729">
    <property type="component" value="Unassembled WGS sequence"/>
</dbReference>
<name>A0A495XF60_9PSEU</name>
<dbReference type="InterPro" id="IPR027624">
    <property type="entry name" value="TOMM_cyclo_SagD"/>
</dbReference>
<gene>
    <name evidence="3" type="ORF">DFJ66_3442</name>
</gene>
<evidence type="ECO:0000259" key="2">
    <source>
        <dbReference type="PROSITE" id="PS51664"/>
    </source>
</evidence>
<keyword evidence="3" id="KW-0808">Transferase</keyword>
<dbReference type="Gene3D" id="3.90.930.60">
    <property type="match status" value="1"/>
</dbReference>
<dbReference type="NCBIfam" id="TIGR00702">
    <property type="entry name" value="YcaO-type kinase domain"/>
    <property type="match status" value="1"/>
</dbReference>
<accession>A0A495XF60</accession>
<dbReference type="GO" id="GO:0005840">
    <property type="term" value="C:ribosome"/>
    <property type="evidence" value="ECO:0007669"/>
    <property type="project" value="UniProtKB-KW"/>
</dbReference>
<feature type="compositionally biased region" description="Basic residues" evidence="1">
    <location>
        <begin position="311"/>
        <end position="324"/>
    </location>
</feature>
<dbReference type="Gene3D" id="3.40.50.720">
    <property type="entry name" value="NAD(P)-binding Rossmann-like Domain"/>
    <property type="match status" value="1"/>
</dbReference>
<evidence type="ECO:0000313" key="4">
    <source>
        <dbReference type="Proteomes" id="UP000272729"/>
    </source>
</evidence>
<dbReference type="EMBL" id="RBXR01000001">
    <property type="protein sequence ID" value="RKT70188.1"/>
    <property type="molecule type" value="Genomic_DNA"/>
</dbReference>
<dbReference type="PANTHER" id="PTHR37809">
    <property type="entry name" value="RIBOSOMAL PROTEIN S12 METHYLTHIOTRANSFERASE ACCESSORY FACTOR YCAO"/>
    <property type="match status" value="1"/>
</dbReference>
<dbReference type="NCBIfam" id="TIGR03882">
    <property type="entry name" value="cyclo_dehyd_2"/>
    <property type="match status" value="1"/>
</dbReference>
<organism evidence="3 4">
    <name type="scientific">Saccharothrix variisporea</name>
    <dbReference type="NCBI Taxonomy" id="543527"/>
    <lineage>
        <taxon>Bacteria</taxon>
        <taxon>Bacillati</taxon>
        <taxon>Actinomycetota</taxon>
        <taxon>Actinomycetes</taxon>
        <taxon>Pseudonocardiales</taxon>
        <taxon>Pseudonocardiaceae</taxon>
        <taxon>Saccharothrix</taxon>
    </lineage>
</organism>
<evidence type="ECO:0000256" key="1">
    <source>
        <dbReference type="SAM" id="MobiDB-lite"/>
    </source>
</evidence>
<dbReference type="OrthoDB" id="2379922at2"/>
<dbReference type="Gene3D" id="3.30.40.250">
    <property type="match status" value="1"/>
</dbReference>
<dbReference type="AlphaFoldDB" id="A0A495XF60"/>
<dbReference type="PANTHER" id="PTHR37809:SF1">
    <property type="entry name" value="RIBOSOMAL PROTEIN S12 METHYLTHIOTRANSFERASE ACCESSORY FACTOR YCAO"/>
    <property type="match status" value="1"/>
</dbReference>
<protein>
    <submittedName>
        <fullName evidence="3">Ribosomal protein S12 methylthiotransferase accessory factor</fullName>
    </submittedName>
</protein>
<dbReference type="GO" id="GO:0016740">
    <property type="term" value="F:transferase activity"/>
    <property type="evidence" value="ECO:0007669"/>
    <property type="project" value="UniProtKB-KW"/>
</dbReference>
<dbReference type="Gene3D" id="3.30.1330.230">
    <property type="match status" value="1"/>
</dbReference>
<reference evidence="3 4" key="1">
    <citation type="submission" date="2018-10" db="EMBL/GenBank/DDBJ databases">
        <title>Sequencing the genomes of 1000 actinobacteria strains.</title>
        <authorList>
            <person name="Klenk H.-P."/>
        </authorList>
    </citation>
    <scope>NUCLEOTIDE SEQUENCE [LARGE SCALE GENOMIC DNA]</scope>
    <source>
        <strain evidence="3 4">DSM 43911</strain>
    </source>
</reference>
<sequence>MPGGGAELRVGFKRHLRAHVVRGDAVYVLSERGATSVRGAHVEAVAPLLDGSRDLATLVREAGLSPAEVGAVVMGLVEADLVTVRPACDSEDEPSLAYWEAAGVDPSAATTATAGAQVGLLTVGTCAEGAVRAVTDAGLTVTRMPGNFPAAGSDLSIVLCDDYLEEGLADVDAAHRASGRPWLLAKPGGAQVWLGPVFDPAAGTGCWHCLAHRLRGHRQAETRLRTLVDTPVVPPDVSLPPLRTAALNLVAMEAVKWLAGLRHDGQRAVWTLDSIGLGGKHHELRARPQCPECGHADLIRDKTFEPVTLQSRKKASRTGGGHRSRSPEQVLAEHGHLVSPVTGVVKEITRDDRGPAFLNSFRSGPNLALTTRRSADQMRSALRAENGGKGVTPLHAEVSALCEAVERHSAYFHGDEATVTGRFVDLENAVHPNECLLFDERQYADRERWNATCSPFQYVCAPFDETAETTWTPVWSLTEQRHRLLPTSMLYFDVPARHGGASLNADSNGNAAGASLEDALLQGLLELVERDAVALWWYNRTQAPAVDLDSFGDRWIDELREVYAGLHREVWVLDVSSDVGVPTMAALSRRTDKRCQDVMFGFGAHPDPAVALVRALTEMNQLLPAVVDARDDRDEYGWSDPDAVRWWRTATWEGDPWLRPDPEVIPRTRAHYRHTPTDDLHQDVTALQHQLEALGLNVMVLDQTRPDVGLPVVKAIVPGMRGFWARFAPGRLFDVPVKLGRLDRPTAYERLNPIPLFV</sequence>
<dbReference type="PROSITE" id="PS51664">
    <property type="entry name" value="YCAO"/>
    <property type="match status" value="1"/>
</dbReference>
<feature type="domain" description="YcaO" evidence="2">
    <location>
        <begin position="388"/>
        <end position="758"/>
    </location>
</feature>
<dbReference type="NCBIfam" id="TIGR03604">
    <property type="entry name" value="TOMM_cyclo_SagD"/>
    <property type="match status" value="1"/>
</dbReference>
<keyword evidence="3" id="KW-0687">Ribonucleoprotein</keyword>
<proteinExistence type="predicted"/>
<keyword evidence="3" id="KW-0689">Ribosomal protein</keyword>
<dbReference type="Gene3D" id="3.30.160.660">
    <property type="match status" value="1"/>
</dbReference>
<feature type="region of interest" description="Disordered" evidence="1">
    <location>
        <begin position="309"/>
        <end position="331"/>
    </location>
</feature>
<comment type="caution">
    <text evidence="3">The sequence shown here is derived from an EMBL/GenBank/DDBJ whole genome shotgun (WGS) entry which is preliminary data.</text>
</comment>
<dbReference type="InterPro" id="IPR003776">
    <property type="entry name" value="YcaO-like_dom"/>
</dbReference>
<dbReference type="InterPro" id="IPR022291">
    <property type="entry name" value="Bacteriocin_synth_cyclodeHase"/>
</dbReference>